<keyword evidence="3" id="KW-1185">Reference proteome</keyword>
<feature type="region of interest" description="Disordered" evidence="1">
    <location>
        <begin position="868"/>
        <end position="890"/>
    </location>
</feature>
<organism evidence="2 3">
    <name type="scientific">Volvox africanus</name>
    <dbReference type="NCBI Taxonomy" id="51714"/>
    <lineage>
        <taxon>Eukaryota</taxon>
        <taxon>Viridiplantae</taxon>
        <taxon>Chlorophyta</taxon>
        <taxon>core chlorophytes</taxon>
        <taxon>Chlorophyceae</taxon>
        <taxon>CS clade</taxon>
        <taxon>Chlamydomonadales</taxon>
        <taxon>Volvocaceae</taxon>
        <taxon>Volvox</taxon>
    </lineage>
</organism>
<feature type="region of interest" description="Disordered" evidence="1">
    <location>
        <begin position="911"/>
        <end position="965"/>
    </location>
</feature>
<name>A0ABQ5RWF1_9CHLO</name>
<feature type="compositionally biased region" description="Acidic residues" evidence="1">
    <location>
        <begin position="2240"/>
        <end position="2252"/>
    </location>
</feature>
<proteinExistence type="predicted"/>
<feature type="compositionally biased region" description="Polar residues" evidence="1">
    <location>
        <begin position="215"/>
        <end position="228"/>
    </location>
</feature>
<feature type="region of interest" description="Disordered" evidence="1">
    <location>
        <begin position="186"/>
        <end position="231"/>
    </location>
</feature>
<feature type="compositionally biased region" description="Polar residues" evidence="1">
    <location>
        <begin position="441"/>
        <end position="467"/>
    </location>
</feature>
<gene>
    <name evidence="2" type="ORF">VaNZ11_004373</name>
</gene>
<feature type="region of interest" description="Disordered" evidence="1">
    <location>
        <begin position="662"/>
        <end position="692"/>
    </location>
</feature>
<feature type="region of interest" description="Disordered" evidence="1">
    <location>
        <begin position="772"/>
        <end position="794"/>
    </location>
</feature>
<dbReference type="EMBL" id="BSDZ01000011">
    <property type="protein sequence ID" value="GLI61865.1"/>
    <property type="molecule type" value="Genomic_DNA"/>
</dbReference>
<evidence type="ECO:0000313" key="2">
    <source>
        <dbReference type="EMBL" id="GLI61865.1"/>
    </source>
</evidence>
<comment type="caution">
    <text evidence="2">The sequence shown here is derived from an EMBL/GenBank/DDBJ whole genome shotgun (WGS) entry which is preliminary data.</text>
</comment>
<feature type="region of interest" description="Disordered" evidence="1">
    <location>
        <begin position="422"/>
        <end position="598"/>
    </location>
</feature>
<feature type="compositionally biased region" description="Basic and acidic residues" evidence="1">
    <location>
        <begin position="1305"/>
        <end position="1314"/>
    </location>
</feature>
<feature type="compositionally biased region" description="Polar residues" evidence="1">
    <location>
        <begin position="549"/>
        <end position="559"/>
    </location>
</feature>
<protein>
    <submittedName>
        <fullName evidence="2">Uncharacterized protein</fullName>
    </submittedName>
</protein>
<feature type="compositionally biased region" description="Polar residues" evidence="1">
    <location>
        <begin position="671"/>
        <end position="690"/>
    </location>
</feature>
<feature type="region of interest" description="Disordered" evidence="1">
    <location>
        <begin position="2230"/>
        <end position="2260"/>
    </location>
</feature>
<evidence type="ECO:0000256" key="1">
    <source>
        <dbReference type="SAM" id="MobiDB-lite"/>
    </source>
</evidence>
<dbReference type="Proteomes" id="UP001165090">
    <property type="component" value="Unassembled WGS sequence"/>
</dbReference>
<feature type="region of interest" description="Disordered" evidence="1">
    <location>
        <begin position="1268"/>
        <end position="1339"/>
    </location>
</feature>
<feature type="compositionally biased region" description="Polar residues" evidence="1">
    <location>
        <begin position="523"/>
        <end position="535"/>
    </location>
</feature>
<accession>A0ABQ5RWF1</accession>
<sequence length="2260" mass="234590">MPVEFLRQTGSRITSPCVVNGLVKDDRNLDESPSSDQTIITTLAAADVGEDATQFPTRFPPSFPLRSPRLSEGSSYSEDCRSSWGAASQSCADEACSVDLLSNGTSIGGISGTGCSLNGLTYSIWGANSSSNGGSCHNSGDCSNGLPASAVGFAPRPRLPPHVTAALKYVSLPRKSGLGAVAEQLDGSEKLSADPAAEPATPSHHSAIDIPHPSGATSFHSASAQVPPSSDHVGSLRVSWSLVDKEVIAGRTQEAPALQAAGSIADSEPQLSLLGDGPKVQREQECLGQAGVMVEPFDDAIIRSSGLALSLPKHTLEGATVPTPLSGSPMMDGSIRKAVNAAHFHSRFEGSSNDGHTRSSMASSLRVLSQATTAAVSEEATAFTISFGTNTAGNLAQRPVPASSPVTDCVGNPASVPAAFRKATSAPTSIPVPTAARPQPRSATTPQNTSQTARRSSISTSTPSQTAVRPPFNPYGKPSTKVTQAGTHVPSALAPPARTRSVGSGIPGAAGRKQGTMIPRVGGQQSAQAGNSTATAGGHTQAGRRPTASPLTTTSQVNNAASAAAPAGPQRSGLSGSNRNIRPLRPPGSASAAPSTLSPNATKIVNTVMSGISRAAAAAAITTGPPGNSHRLLRHAVCRYSVNSSVCSDGIPSICQASSLLAPTEGPNAPRRQSQQRLPTKQQPHTSPPTVCSPADTFHLLRRQYYAAPDGQFYPGEPLPPTPPLCGMEDIMPMASPIPAAIEDICTSMPTAAPRAVRGVRERRRQMEKGWPWTVSGSPLLSGGEESHMDERPSGNCRVQVNALARRCCSGSDDSSGSDAEDDFGLPAWAWRSVADLLSQSIDAASRREQQLQSPETDRQQPQQQLLSYAQNDPSLVPLRRLSGTPHRRRGPCAIASPLLQPHMLAGAGVQRNSTAAAPDELSKPAHCQRRRTTMHSEDEDEEHSSVRLSRQAARRRYSRGSPTLAGQFVAGDGSLVAMASSSHSSDTEEPEEPLLPVHDDMGGWEGDIGDGPSPAARLLPFSGSHIDELVFASLRLSSTNPGLIPGLLAEEMGAMEAAADVTADDHCAHRLAAPAAALGADGFSRYQLGRESTFTEEGAVSWTLRPCLDSPSEDSSEDAFEPDDGLMHSHHLAGAAAMCTDASVVLASTRELCPETIGCPEVLELSAVLSLLGAVNALISTSSTNRAPVADSTAPWDTIWGAALCAAVAMTAPVSTTTFVSISLLAAAGMAAAMLLADKARVMHCQRDLVAARGSVSCLGRGGLGAGPAPLRGSPHTRKNISAAAGRHTHASCRLSGMASTASDVRDTTGMKEHHVRSKGSRSIEGAQNSEQYAASDDPEPGCVLSFAGNVAAVVEPSRDNGADFEDGYTRNVETRKRLVRIATEAVDACAEALSAMRAAGSDRAALRRLARACGVYAGLQMATSAKCGSDAADLTSADWSVVQSLIQQRLSWPQRPAAQSSVNIIASAGNVPATQDHVEEAVPASFMKDGAGTFGKGADLRDGDRPGCGMGLGAELDHRLGPFPATIAADAAAAVLDSPVAQRRPAGTPQGIEAPARTRVAMTGTVAALPPHDQIKSASLLSPSNVASYKGGLELSQQFNAAIAAAASEGAAVAFLTVDKSVNEEANLVVLAGTHCLLSKSGSRPVNASFSAAVNAAATFWAFPADSSSVLAAAAPSTRHEAYVRPESMYSSISTRAAANEAATMEVLEARREEVLATHAVAAAKDVSLFLQTASAVDIANQQVLDQRNTSMDVCFAMEAENTITVLHATYGEEDAMQAFKTEREQLLMDIALAVAADAAISARAEPACARAIGGLWSQRQQLLDCITCEAAADAAAVVQAAAGEEAAIDAYAADRQELLSLVSVTIGTHAAVAVHSSLAAMAAVPELLRQWSVQLPTIAEMATADSAVVAAGLEDDGCYACPERWREYSLAAASNVAASESRIILHSSSAEEIALVRLARVQSVPLSECFTVEAMDAAAARGAYAAEEAAEKARRHPQCKAASASAVAAATATAVRAATAEDAALTHLAVWRQHGLAEYASSVVVDVKVRASAAEVEEVAHQRLYQERCTLPPQERTEAASIAIATQPGATDEETCVFAERRQGLTRRVDASVGTSDLVNAASTGRALEMCAVGFLEVQKQRLSLYAAVLGTNLAAMVAAASANTYGGNASGRGGDGTKWAGVENGQVSGSHIRCFPLRSFGGEEVNEGEPVDESAQHKSRVLKSFPVNLTSGSSSDGEEQDEYSDDGYYDVVDQMM</sequence>
<evidence type="ECO:0000313" key="3">
    <source>
        <dbReference type="Proteomes" id="UP001165090"/>
    </source>
</evidence>
<reference evidence="2 3" key="1">
    <citation type="journal article" date="2023" name="IScience">
        <title>Expanded male sex-determining region conserved during the evolution of homothallism in the green alga Volvox.</title>
        <authorList>
            <person name="Yamamoto K."/>
            <person name="Matsuzaki R."/>
            <person name="Mahakham W."/>
            <person name="Heman W."/>
            <person name="Sekimoto H."/>
            <person name="Kawachi M."/>
            <person name="Minakuchi Y."/>
            <person name="Toyoda A."/>
            <person name="Nozaki H."/>
        </authorList>
    </citation>
    <scope>NUCLEOTIDE SEQUENCE [LARGE SCALE GENOMIC DNA]</scope>
    <source>
        <strain evidence="2 3">NIES-4468</strain>
    </source>
</reference>